<evidence type="ECO:0000313" key="3">
    <source>
        <dbReference type="Proteomes" id="UP000000998"/>
    </source>
</evidence>
<dbReference type="EMBL" id="CP000514">
    <property type="protein sequence ID" value="ABM19715.1"/>
    <property type="molecule type" value="Genomic_DNA"/>
</dbReference>
<name>A1U3Z6_MARN8</name>
<gene>
    <name evidence="2" type="ordered locus">Maqu_2640</name>
</gene>
<feature type="region of interest" description="Disordered" evidence="1">
    <location>
        <begin position="31"/>
        <end position="51"/>
    </location>
</feature>
<feature type="region of interest" description="Disordered" evidence="1">
    <location>
        <begin position="63"/>
        <end position="89"/>
    </location>
</feature>
<protein>
    <submittedName>
        <fullName evidence="2">Uncharacterized protein</fullName>
    </submittedName>
</protein>
<dbReference type="STRING" id="351348.Maqu_2640"/>
<dbReference type="Proteomes" id="UP000000998">
    <property type="component" value="Chromosome"/>
</dbReference>
<dbReference type="OrthoDB" id="6388465at2"/>
<sequence length="169" mass="18311" precursor="true">MMRAVIYGVLALTLAGLLGWNLAETEPPRMGFDGSELPTLPATDNPGSGHNLEQDLAALYERQAWSARAPQSEESGHTEQSETEGPEGLDRFRLLGILRVTGSVPEALLRDQNAKDNSPAVFRAQEGELLKDSEVTLAAIGQQQISLEQAGESKTLLLFPRRPMNGTSE</sequence>
<dbReference type="HOGENOM" id="CLU_1576618_0_0_6"/>
<proteinExistence type="predicted"/>
<organism evidence="2 3">
    <name type="scientific">Marinobacter nauticus (strain ATCC 700491 / DSM 11845 / VT8)</name>
    <name type="common">Marinobacter aquaeolei</name>
    <dbReference type="NCBI Taxonomy" id="351348"/>
    <lineage>
        <taxon>Bacteria</taxon>
        <taxon>Pseudomonadati</taxon>
        <taxon>Pseudomonadota</taxon>
        <taxon>Gammaproteobacteria</taxon>
        <taxon>Pseudomonadales</taxon>
        <taxon>Marinobacteraceae</taxon>
        <taxon>Marinobacter</taxon>
    </lineage>
</organism>
<dbReference type="RefSeq" id="WP_011786086.1">
    <property type="nucleotide sequence ID" value="NC_008740.1"/>
</dbReference>
<dbReference type="AlphaFoldDB" id="A1U3Z6"/>
<dbReference type="KEGG" id="maq:Maqu_2640"/>
<reference evidence="3" key="1">
    <citation type="journal article" date="2011" name="Appl. Environ. Microbiol.">
        <title>Genomic potential of Marinobacter aquaeolei, a biogeochemical 'opportunitroph'.</title>
        <authorList>
            <person name="Singer E."/>
            <person name="Webb E.A."/>
            <person name="Nelson W.C."/>
            <person name="Heidelberg J.F."/>
            <person name="Ivanova N."/>
            <person name="Pati A."/>
            <person name="Edwards K.J."/>
        </authorList>
    </citation>
    <scope>NUCLEOTIDE SEQUENCE [LARGE SCALE GENOMIC DNA]</scope>
    <source>
        <strain evidence="3">ATCC 700491 / DSM 11845 / VT8</strain>
    </source>
</reference>
<evidence type="ECO:0000313" key="2">
    <source>
        <dbReference type="EMBL" id="ABM19715.1"/>
    </source>
</evidence>
<accession>A1U3Z6</accession>
<evidence type="ECO:0000256" key="1">
    <source>
        <dbReference type="SAM" id="MobiDB-lite"/>
    </source>
</evidence>